<proteinExistence type="inferred from homology"/>
<keyword evidence="2" id="KW-0732">Signal</keyword>
<protein>
    <recommendedName>
        <fullName evidence="8">Peptidase S11 D-alanyl-D-alanine carboxypeptidase A N-terminal domain-containing protein</fullName>
    </recommendedName>
</protein>
<dbReference type="Proteomes" id="UP001500121">
    <property type="component" value="Unassembled WGS sequence"/>
</dbReference>
<keyword evidence="4" id="KW-0133">Cell shape</keyword>
<dbReference type="InterPro" id="IPR018044">
    <property type="entry name" value="Peptidase_S11"/>
</dbReference>
<gene>
    <name evidence="9" type="ORF">GCM10025783_12860</name>
</gene>
<evidence type="ECO:0000256" key="2">
    <source>
        <dbReference type="ARBA" id="ARBA00022729"/>
    </source>
</evidence>
<feature type="domain" description="Peptidase S11 D-alanyl-D-alanine carboxypeptidase A N-terminal" evidence="8">
    <location>
        <begin position="76"/>
        <end position="290"/>
    </location>
</feature>
<comment type="similarity">
    <text evidence="1 7">Belongs to the peptidase S11 family.</text>
</comment>
<dbReference type="RefSeq" id="WP_345480218.1">
    <property type="nucleotide sequence ID" value="NZ_BAABLP010000002.1"/>
</dbReference>
<comment type="caution">
    <text evidence="9">The sequence shown here is derived from an EMBL/GenBank/DDBJ whole genome shotgun (WGS) entry which is preliminary data.</text>
</comment>
<evidence type="ECO:0000256" key="5">
    <source>
        <dbReference type="ARBA" id="ARBA00022984"/>
    </source>
</evidence>
<dbReference type="SUPFAM" id="SSF56601">
    <property type="entry name" value="beta-lactamase/transpeptidase-like"/>
    <property type="match status" value="1"/>
</dbReference>
<dbReference type="InterPro" id="IPR001967">
    <property type="entry name" value="Peptidase_S11_N"/>
</dbReference>
<evidence type="ECO:0000256" key="6">
    <source>
        <dbReference type="ARBA" id="ARBA00023316"/>
    </source>
</evidence>
<dbReference type="Gene3D" id="3.40.710.10">
    <property type="entry name" value="DD-peptidase/beta-lactamase superfamily"/>
    <property type="match status" value="1"/>
</dbReference>
<dbReference type="EMBL" id="BAABLP010000002">
    <property type="protein sequence ID" value="GAA4742844.1"/>
    <property type="molecule type" value="Genomic_DNA"/>
</dbReference>
<evidence type="ECO:0000313" key="10">
    <source>
        <dbReference type="Proteomes" id="UP001500121"/>
    </source>
</evidence>
<evidence type="ECO:0000256" key="1">
    <source>
        <dbReference type="ARBA" id="ARBA00007164"/>
    </source>
</evidence>
<keyword evidence="3" id="KW-0378">Hydrolase</keyword>
<keyword evidence="5" id="KW-0573">Peptidoglycan synthesis</keyword>
<dbReference type="Pfam" id="PF00768">
    <property type="entry name" value="Peptidase_S11"/>
    <property type="match status" value="1"/>
</dbReference>
<keyword evidence="10" id="KW-1185">Reference proteome</keyword>
<reference evidence="10" key="1">
    <citation type="journal article" date="2019" name="Int. J. Syst. Evol. Microbiol.">
        <title>The Global Catalogue of Microorganisms (GCM) 10K type strain sequencing project: providing services to taxonomists for standard genome sequencing and annotation.</title>
        <authorList>
            <consortium name="The Broad Institute Genomics Platform"/>
            <consortium name="The Broad Institute Genome Sequencing Center for Infectious Disease"/>
            <person name="Wu L."/>
            <person name="Ma J."/>
        </authorList>
    </citation>
    <scope>NUCLEOTIDE SEQUENCE [LARGE SCALE GENOMIC DNA]</scope>
    <source>
        <strain evidence="10">JCM 19015</strain>
    </source>
</reference>
<evidence type="ECO:0000256" key="7">
    <source>
        <dbReference type="RuleBase" id="RU004016"/>
    </source>
</evidence>
<dbReference type="InterPro" id="IPR012338">
    <property type="entry name" value="Beta-lactam/transpept-like"/>
</dbReference>
<organism evidence="9 10">
    <name type="scientific">Amnibacterium soli</name>
    <dbReference type="NCBI Taxonomy" id="1282736"/>
    <lineage>
        <taxon>Bacteria</taxon>
        <taxon>Bacillati</taxon>
        <taxon>Actinomycetota</taxon>
        <taxon>Actinomycetes</taxon>
        <taxon>Micrococcales</taxon>
        <taxon>Microbacteriaceae</taxon>
        <taxon>Amnibacterium</taxon>
    </lineage>
</organism>
<dbReference type="PRINTS" id="PR00725">
    <property type="entry name" value="DADACBPTASE1"/>
</dbReference>
<sequence>MPREETPRYGLRRLVAAISVGLILLIGVGVPVSIVAPVPRATAEVVTASQSATEAAAPAFPSFGSSAVGAVGIDGVLAKHGPQSPRTIASITKVITALVVLEAKPLQAGEQGPTITFTQRDVAILGEVQAMNGSSEPVEAGWRTSERAAIETMLIPSANNYAASLAIWAYGSTPRFLAAARAYLKAHGLDDTVLQDANGLSEDNRSTPTDLVDLGRLALADPVVAAAVKRSTAVEPNVGELDNTNKLLGRYGVNGIKTGTYTTGANLLFSAEVRVGARTVQVVGVVLGARTHDELDARVPALLRSVKRGLHDLPLATKGEAFATYRTKWGGIGRAVAARDVTRLVWGQADLQQEAHVQPITGGRKGERVGSVDVEVDGRTVTVPLVLDRDVLAAPVWWRLTHPLR</sequence>
<name>A0ABP8Z0C8_9MICO</name>
<keyword evidence="6" id="KW-0961">Cell wall biogenesis/degradation</keyword>
<accession>A0ABP8Z0C8</accession>
<evidence type="ECO:0000256" key="4">
    <source>
        <dbReference type="ARBA" id="ARBA00022960"/>
    </source>
</evidence>
<evidence type="ECO:0000259" key="8">
    <source>
        <dbReference type="Pfam" id="PF00768"/>
    </source>
</evidence>
<evidence type="ECO:0000313" key="9">
    <source>
        <dbReference type="EMBL" id="GAA4742844.1"/>
    </source>
</evidence>
<evidence type="ECO:0000256" key="3">
    <source>
        <dbReference type="ARBA" id="ARBA00022801"/>
    </source>
</evidence>